<feature type="domain" description="SpaA-like prealbumin fold" evidence="6">
    <location>
        <begin position="772"/>
        <end position="854"/>
    </location>
</feature>
<dbReference type="AlphaFoldDB" id="A0A0R2HYY5"/>
<dbReference type="PANTHER" id="PTHR36108">
    <property type="entry name" value="COLOSSIN-B-RELATED"/>
    <property type="match status" value="1"/>
</dbReference>
<sequence length="1262" mass="141285">MKKESINMRKKLSQLTTIIILFLTLNTTFVPSALAVSDELKNETQEQVIETETSHPETEDPPLKQEVNESDNQVQPEDTDLNTDKTKINYPIIGYNTRSTGVMADKFPQYYVASRNGVVASQSVFGYFEVDGQVAYCVQPDVLFADGNFTPQTSFAGISESQASRVNEIVNFGSGGAGTAGFSREFFITTQVMVWEALGWNIEISMPGLAEYRNQIENAINHYQTIPSINQSTQSVVVNEKSSFADTKGVLSHYRIASDGTNSGAKINGNALEVTPKVTSTNGTITLVRDRPYSGSQYFWVNPGSQTVTTGGNNNPITIRVNLNVIKNGHVKLMKKREDGELIPGAIFRLTYNGQTKEVTTNAKGEAELKDVLDGTEVTVQEIKAAYGYVINRTPQKVIIKANKTATLTFNNKRQRGVARIHKKDSETGDHPQGAATLNGAVYGLFKSDGTKIKSITLSPKAGIVQGEIKDLYLGSYYWLEEKAPVGYNLNPNKIPFTIEYAGQEVAESIKMIEAKEDVIKGNIDGYKVGNKTLLNNDLTINPDIKPPLSNVEITATSKTTGIAYSTLTDKDGYFILKQLPYDTYKITETKGKEGYKLFVPFEVKIEKQGYTHHYVLEDKVIESKIQVFKVDSETNKTIPRSGAKFKIFDRKATQWVEMLKPNSVEKTTIFETNEEGYLVTSEMLKWGEKRYELHEIEAPEGYVLAKEPVVFSVLEMNADGIIVIKFKNDNQKGKVNLHKNIQQASEVKEKDSEFGKLTEINYTLQNGEGFEFKIRPAKDIITPDGTVRYKKGEFIQVDKTDFILKTDASGNAESPEFLYIGEYELVETKAPYGVVKLKEPIKFEIKYQGQLIDLTSASVKADNYLQKIDVLGYKQQETVTEWKDNSPVIQLEAANNGQVFALKNTHELVVGDVAIPADTTLNYAVVKDGIVKFEDILLPNVDGNYYIQEVDSKANHILDTHHYPFEYKAYNNEDKQTIHVWKDSFAVDKNALTKQVRNQLINELFKTNVSFKKINESATLKPNEGYVYAYDQVGKGATFELLDEAGKVIQTTQTDDEGMASWKELIVGTYYQREVKPSDQSHVLNTEKLKIIVTKEKISLFNEKGTLLNEMDVTENEEVFPLIELKNEHVKGIVELSKSDVSTGEVLPNTGIKILDKDNQTVVEGRTDENGKFTFENLPDGEYAFVEFDAPEGYLIDETPVLFTIKNHGEIVKCQMTNKRKPLVSSGVNNPQVTKLVLGSLMISAISGVFVFERIRKRIKK</sequence>
<keyword evidence="8" id="KW-1185">Reference proteome</keyword>
<keyword evidence="2" id="KW-0964">Secreted</keyword>
<comment type="caution">
    <text evidence="7">The sequence shown here is derived from an EMBL/GenBank/DDBJ whole genome shotgun (WGS) entry which is preliminary data.</text>
</comment>
<feature type="domain" description="SpaA-like prealbumin fold" evidence="6">
    <location>
        <begin position="547"/>
        <end position="619"/>
    </location>
</feature>
<keyword evidence="5" id="KW-1133">Transmembrane helix</keyword>
<dbReference type="Proteomes" id="UP000051658">
    <property type="component" value="Unassembled WGS sequence"/>
</dbReference>
<feature type="transmembrane region" description="Helical" evidence="5">
    <location>
        <begin position="1234"/>
        <end position="1253"/>
    </location>
</feature>
<proteinExistence type="inferred from homology"/>
<dbReference type="eggNOG" id="COG4932">
    <property type="taxonomic scope" value="Bacteria"/>
</dbReference>
<evidence type="ECO:0000256" key="3">
    <source>
        <dbReference type="ARBA" id="ARBA00022729"/>
    </source>
</evidence>
<evidence type="ECO:0000256" key="2">
    <source>
        <dbReference type="ARBA" id="ARBA00022525"/>
    </source>
</evidence>
<organism evidence="7 8">
    <name type="scientific">Carnobacterium divergens DSM 20623</name>
    <dbReference type="NCBI Taxonomy" id="1449336"/>
    <lineage>
        <taxon>Bacteria</taxon>
        <taxon>Bacillati</taxon>
        <taxon>Bacillota</taxon>
        <taxon>Bacilli</taxon>
        <taxon>Lactobacillales</taxon>
        <taxon>Carnobacteriaceae</taxon>
        <taxon>Carnobacterium</taxon>
    </lineage>
</organism>
<dbReference type="PATRIC" id="fig|1449336.4.peg.1309"/>
<feature type="compositionally biased region" description="Basic and acidic residues" evidence="4">
    <location>
        <begin position="52"/>
        <end position="67"/>
    </location>
</feature>
<evidence type="ECO:0000313" key="7">
    <source>
        <dbReference type="EMBL" id="KRN58025.1"/>
    </source>
</evidence>
<evidence type="ECO:0000313" key="8">
    <source>
        <dbReference type="Proteomes" id="UP000051658"/>
    </source>
</evidence>
<dbReference type="SUPFAM" id="SSF49478">
    <property type="entry name" value="Cna protein B-type domain"/>
    <property type="match status" value="3"/>
</dbReference>
<feature type="domain" description="SpaA-like prealbumin fold" evidence="6">
    <location>
        <begin position="1134"/>
        <end position="1220"/>
    </location>
</feature>
<keyword evidence="3" id="KW-0732">Signal</keyword>
<name>A0A0R2HYY5_CARDV</name>
<gene>
    <name evidence="7" type="ORF">IV74_GL001284</name>
</gene>
<dbReference type="Gene3D" id="2.60.40.10">
    <property type="entry name" value="Immunoglobulins"/>
    <property type="match status" value="7"/>
</dbReference>
<dbReference type="InterPro" id="IPR041033">
    <property type="entry name" value="SpaA_PFL_dom_1"/>
</dbReference>
<feature type="domain" description="SpaA-like prealbumin fold" evidence="6">
    <location>
        <begin position="625"/>
        <end position="729"/>
    </location>
</feature>
<protein>
    <submittedName>
        <fullName evidence="7">Cell wall-associated surface protein</fullName>
    </submittedName>
</protein>
<dbReference type="InterPro" id="IPR013783">
    <property type="entry name" value="Ig-like_fold"/>
</dbReference>
<dbReference type="Pfam" id="PF17802">
    <property type="entry name" value="SpaA"/>
    <property type="match status" value="7"/>
</dbReference>
<feature type="region of interest" description="Disordered" evidence="4">
    <location>
        <begin position="44"/>
        <end position="83"/>
    </location>
</feature>
<keyword evidence="5" id="KW-0472">Membrane</keyword>
<feature type="domain" description="SpaA-like prealbumin fold" evidence="6">
    <location>
        <begin position="421"/>
        <end position="503"/>
    </location>
</feature>
<comment type="similarity">
    <text evidence="1">Belongs to the serine-aspartate repeat-containing protein (SDr) family.</text>
</comment>
<reference evidence="7 8" key="1">
    <citation type="journal article" date="2015" name="Genome Announc.">
        <title>Expanding the biotechnology potential of lactobacilli through comparative genomics of 213 strains and associated genera.</title>
        <authorList>
            <person name="Sun Z."/>
            <person name="Harris H.M."/>
            <person name="McCann A."/>
            <person name="Guo C."/>
            <person name="Argimon S."/>
            <person name="Zhang W."/>
            <person name="Yang X."/>
            <person name="Jeffery I.B."/>
            <person name="Cooney J.C."/>
            <person name="Kagawa T.F."/>
            <person name="Liu W."/>
            <person name="Song Y."/>
            <person name="Salvetti E."/>
            <person name="Wrobel A."/>
            <person name="Rasinkangas P."/>
            <person name="Parkhill J."/>
            <person name="Rea M.C."/>
            <person name="O'Sullivan O."/>
            <person name="Ritari J."/>
            <person name="Douillard F.P."/>
            <person name="Paul Ross R."/>
            <person name="Yang R."/>
            <person name="Briner A.E."/>
            <person name="Felis G.E."/>
            <person name="de Vos W.M."/>
            <person name="Barrangou R."/>
            <person name="Klaenhammer T.R."/>
            <person name="Caufield P.W."/>
            <person name="Cui Y."/>
            <person name="Zhang H."/>
            <person name="O'Toole P.W."/>
        </authorList>
    </citation>
    <scope>NUCLEOTIDE SEQUENCE [LARGE SCALE GENOMIC DNA]</scope>
    <source>
        <strain evidence="7 8">DSM 20623</strain>
    </source>
</reference>
<keyword evidence="5" id="KW-0812">Transmembrane</keyword>
<dbReference type="EMBL" id="JQBS01000001">
    <property type="protein sequence ID" value="KRN58025.1"/>
    <property type="molecule type" value="Genomic_DNA"/>
</dbReference>
<accession>A0A0R2HYY5</accession>
<evidence type="ECO:0000256" key="4">
    <source>
        <dbReference type="SAM" id="MobiDB-lite"/>
    </source>
</evidence>
<evidence type="ECO:0000256" key="1">
    <source>
        <dbReference type="ARBA" id="ARBA00007257"/>
    </source>
</evidence>
<evidence type="ECO:0000259" key="6">
    <source>
        <dbReference type="Pfam" id="PF17802"/>
    </source>
</evidence>
<dbReference type="PANTHER" id="PTHR36108:SF13">
    <property type="entry name" value="COLOSSIN-B-RELATED"/>
    <property type="match status" value="1"/>
</dbReference>
<evidence type="ECO:0000256" key="5">
    <source>
        <dbReference type="SAM" id="Phobius"/>
    </source>
</evidence>
<feature type="domain" description="SpaA-like prealbumin fold" evidence="6">
    <location>
        <begin position="329"/>
        <end position="413"/>
    </location>
</feature>
<feature type="domain" description="SpaA-like prealbumin fold" evidence="6">
    <location>
        <begin position="1036"/>
        <end position="1098"/>
    </location>
</feature>